<evidence type="ECO:0000256" key="7">
    <source>
        <dbReference type="ARBA" id="ARBA00022755"/>
    </source>
</evidence>
<dbReference type="GO" id="GO:0046872">
    <property type="term" value="F:metal ion binding"/>
    <property type="evidence" value="ECO:0007669"/>
    <property type="project" value="InterPro"/>
</dbReference>
<sequence>MKVLIIGSGGREHSLLKACLKSPLVDEVVAAPGNGGMAAEARCLAVDIEDGAAVLALARQEAAELVIVGPEAPLAVGVADTLREAGIAVYGPGKAGAELEASKAFSKEFMQRHQIPTAGSATFSDYAEALEYLKDKSYPIVIKASGLAAGKGVIIPQNFEDAQRTIHEMLVKNVFGDSGHTVLIEDFMDGEEASIMLMVSGEQYVQLPPSQDHKRVGEGDTGPNTGGMGAYTPAPVVTPEIAEKIRTKIIEPSLKGLKSDGVDYRGTLYVGVMVVKGEPFVVEYNVRFGDPECQILLPLLEDDPIKLMLDCANGTLEPANVKVKDEHAMIVVMAAGGYPGPYGKGDVITFPESIPDNCSIVHAGTKLNDAGEIVTAGGRVLGVVATGPTLQAAADDAYALAKEVKWSDAFFRKDIGWRVLGS</sequence>
<evidence type="ECO:0000256" key="13">
    <source>
        <dbReference type="PROSITE-ProRule" id="PRU00409"/>
    </source>
</evidence>
<evidence type="ECO:0000256" key="3">
    <source>
        <dbReference type="ARBA" id="ARBA00005174"/>
    </source>
</evidence>
<keyword evidence="8 13" id="KW-0067">ATP-binding</keyword>
<keyword evidence="6 13" id="KW-0547">Nucleotide-binding</keyword>
<dbReference type="NCBIfam" id="TIGR00877">
    <property type="entry name" value="purD"/>
    <property type="match status" value="1"/>
</dbReference>
<dbReference type="InterPro" id="IPR013815">
    <property type="entry name" value="ATP_grasp_subdomain_1"/>
</dbReference>
<dbReference type="Gene3D" id="3.30.470.20">
    <property type="entry name" value="ATP-grasp fold, B domain"/>
    <property type="match status" value="1"/>
</dbReference>
<dbReference type="SUPFAM" id="SSF52440">
    <property type="entry name" value="PreATP-grasp domain"/>
    <property type="match status" value="1"/>
</dbReference>
<dbReference type="AlphaFoldDB" id="A0AAQ3LAF9"/>
<dbReference type="GO" id="GO:0004637">
    <property type="term" value="F:phosphoribosylamine-glycine ligase activity"/>
    <property type="evidence" value="ECO:0007669"/>
    <property type="project" value="UniProtKB-UniRule"/>
</dbReference>
<reference evidence="16 17" key="1">
    <citation type="submission" date="2023-10" db="EMBL/GenBank/DDBJ databases">
        <title>Rubellicoccus peritrichatus gen. nov., sp. nov., isolated from an algae of coral reef tank.</title>
        <authorList>
            <person name="Luo J."/>
        </authorList>
    </citation>
    <scope>NUCLEOTIDE SEQUENCE [LARGE SCALE GENOMIC DNA]</scope>
    <source>
        <strain evidence="16 17">CR14</strain>
    </source>
</reference>
<dbReference type="GO" id="GO:0006189">
    <property type="term" value="P:'de novo' IMP biosynthetic process"/>
    <property type="evidence" value="ECO:0007669"/>
    <property type="project" value="UniProtKB-UniRule"/>
</dbReference>
<dbReference type="PROSITE" id="PS00184">
    <property type="entry name" value="GARS"/>
    <property type="match status" value="1"/>
</dbReference>
<comment type="pathway">
    <text evidence="3 12">Purine metabolism; IMP biosynthesis via de novo pathway; N(1)-(5-phospho-D-ribosyl)glycinamide from 5-phospho-alpha-D-ribose 1-diphosphate: step 2/2.</text>
</comment>
<dbReference type="Pfam" id="PF02843">
    <property type="entry name" value="GARS_C"/>
    <property type="match status" value="1"/>
</dbReference>
<comment type="similarity">
    <text evidence="9 12">Belongs to the GARS family.</text>
</comment>
<evidence type="ECO:0000256" key="9">
    <source>
        <dbReference type="ARBA" id="ARBA00038345"/>
    </source>
</evidence>
<comment type="cofactor">
    <cofactor evidence="2">
        <name>Mg(2+)</name>
        <dbReference type="ChEBI" id="CHEBI:18420"/>
    </cofactor>
</comment>
<dbReference type="GO" id="GO:0005524">
    <property type="term" value="F:ATP binding"/>
    <property type="evidence" value="ECO:0007669"/>
    <property type="project" value="UniProtKB-UniRule"/>
</dbReference>
<evidence type="ECO:0000256" key="4">
    <source>
        <dbReference type="ARBA" id="ARBA00013255"/>
    </source>
</evidence>
<keyword evidence="7 12" id="KW-0658">Purine biosynthesis</keyword>
<dbReference type="SMART" id="SM01210">
    <property type="entry name" value="GARS_C"/>
    <property type="match status" value="1"/>
</dbReference>
<evidence type="ECO:0000256" key="1">
    <source>
        <dbReference type="ARBA" id="ARBA00001936"/>
    </source>
</evidence>
<comment type="catalytic activity">
    <reaction evidence="12">
        <text>5-phospho-beta-D-ribosylamine + glycine + ATP = N(1)-(5-phospho-beta-D-ribosyl)glycinamide + ADP + phosphate + H(+)</text>
        <dbReference type="Rhea" id="RHEA:17453"/>
        <dbReference type="ChEBI" id="CHEBI:15378"/>
        <dbReference type="ChEBI" id="CHEBI:30616"/>
        <dbReference type="ChEBI" id="CHEBI:43474"/>
        <dbReference type="ChEBI" id="CHEBI:57305"/>
        <dbReference type="ChEBI" id="CHEBI:58681"/>
        <dbReference type="ChEBI" id="CHEBI:143788"/>
        <dbReference type="ChEBI" id="CHEBI:456216"/>
        <dbReference type="EC" id="6.3.4.13"/>
    </reaction>
</comment>
<dbReference type="GO" id="GO:0009113">
    <property type="term" value="P:purine nucleobase biosynthetic process"/>
    <property type="evidence" value="ECO:0007669"/>
    <property type="project" value="InterPro"/>
</dbReference>
<dbReference type="Proteomes" id="UP001304300">
    <property type="component" value="Chromosome"/>
</dbReference>
<evidence type="ECO:0000259" key="15">
    <source>
        <dbReference type="PROSITE" id="PS50975"/>
    </source>
</evidence>
<comment type="cofactor">
    <cofactor evidence="1">
        <name>Mn(2+)</name>
        <dbReference type="ChEBI" id="CHEBI:29035"/>
    </cofactor>
</comment>
<dbReference type="InterPro" id="IPR020561">
    <property type="entry name" value="PRibGlycinamid_synth_ATP-grasp"/>
</dbReference>
<evidence type="ECO:0000256" key="5">
    <source>
        <dbReference type="ARBA" id="ARBA00022598"/>
    </source>
</evidence>
<accession>A0AAQ3LAF9</accession>
<dbReference type="Gene3D" id="3.90.600.10">
    <property type="entry name" value="Phosphoribosylglycinamide synthetase, C-terminal domain"/>
    <property type="match status" value="1"/>
</dbReference>
<dbReference type="Pfam" id="PF02844">
    <property type="entry name" value="GARS_N"/>
    <property type="match status" value="1"/>
</dbReference>
<dbReference type="InterPro" id="IPR020560">
    <property type="entry name" value="PRibGlycinamide_synth_C-dom"/>
</dbReference>
<dbReference type="HAMAP" id="MF_00138">
    <property type="entry name" value="GARS"/>
    <property type="match status" value="1"/>
</dbReference>
<feature type="region of interest" description="Disordered" evidence="14">
    <location>
        <begin position="209"/>
        <end position="233"/>
    </location>
</feature>
<dbReference type="PANTHER" id="PTHR43472:SF1">
    <property type="entry name" value="PHOSPHORIBOSYLAMINE--GLYCINE LIGASE, CHLOROPLASTIC"/>
    <property type="match status" value="1"/>
</dbReference>
<organism evidence="16 17">
    <name type="scientific">Rubellicoccus peritrichatus</name>
    <dbReference type="NCBI Taxonomy" id="3080537"/>
    <lineage>
        <taxon>Bacteria</taxon>
        <taxon>Pseudomonadati</taxon>
        <taxon>Verrucomicrobiota</taxon>
        <taxon>Opitutia</taxon>
        <taxon>Puniceicoccales</taxon>
        <taxon>Cerasicoccaceae</taxon>
        <taxon>Rubellicoccus</taxon>
    </lineage>
</organism>
<feature type="domain" description="ATP-grasp" evidence="15">
    <location>
        <begin position="107"/>
        <end position="313"/>
    </location>
</feature>
<proteinExistence type="inferred from homology"/>
<dbReference type="InterPro" id="IPR000115">
    <property type="entry name" value="PRibGlycinamide_synth"/>
</dbReference>
<dbReference type="PANTHER" id="PTHR43472">
    <property type="entry name" value="PHOSPHORIBOSYLAMINE--GLYCINE LIGASE"/>
    <property type="match status" value="1"/>
</dbReference>
<dbReference type="SUPFAM" id="SSF51246">
    <property type="entry name" value="Rudiment single hybrid motif"/>
    <property type="match status" value="1"/>
</dbReference>
<dbReference type="EC" id="6.3.4.13" evidence="4 12"/>
<protein>
    <recommendedName>
        <fullName evidence="4 12">Phosphoribosylamine--glycine ligase</fullName>
        <ecNumber evidence="4 12">6.3.4.13</ecNumber>
    </recommendedName>
    <alternativeName>
        <fullName evidence="12">GARS</fullName>
    </alternativeName>
    <alternativeName>
        <fullName evidence="10 12">Glycinamide ribonucleotide synthetase</fullName>
    </alternativeName>
    <alternativeName>
        <fullName evidence="11 12">Phosphoribosylglycinamide synthetase</fullName>
    </alternativeName>
</protein>
<keyword evidence="5 12" id="KW-0436">Ligase</keyword>
<dbReference type="FunFam" id="3.90.600.10:FF:000001">
    <property type="entry name" value="Trifunctional purine biosynthetic protein adenosine-3"/>
    <property type="match status" value="1"/>
</dbReference>
<evidence type="ECO:0000256" key="12">
    <source>
        <dbReference type="HAMAP-Rule" id="MF_00138"/>
    </source>
</evidence>
<evidence type="ECO:0000256" key="10">
    <source>
        <dbReference type="ARBA" id="ARBA00042242"/>
    </source>
</evidence>
<name>A0AAQ3LAF9_9BACT</name>
<dbReference type="InterPro" id="IPR037123">
    <property type="entry name" value="PRibGlycinamide_synth_C_sf"/>
</dbReference>
<dbReference type="InterPro" id="IPR020562">
    <property type="entry name" value="PRibGlycinamide_synth_N"/>
</dbReference>
<evidence type="ECO:0000256" key="11">
    <source>
        <dbReference type="ARBA" id="ARBA00042864"/>
    </source>
</evidence>
<evidence type="ECO:0000256" key="8">
    <source>
        <dbReference type="ARBA" id="ARBA00022840"/>
    </source>
</evidence>
<dbReference type="InterPro" id="IPR011054">
    <property type="entry name" value="Rudment_hybrid_motif"/>
</dbReference>
<dbReference type="Pfam" id="PF01071">
    <property type="entry name" value="GARS_A"/>
    <property type="match status" value="1"/>
</dbReference>
<dbReference type="FunFam" id="3.30.1490.20:FF:000006">
    <property type="entry name" value="phosphoribosylamine--glycine ligase, chloroplastic-like"/>
    <property type="match status" value="1"/>
</dbReference>
<gene>
    <name evidence="12 16" type="primary">purD</name>
    <name evidence="16" type="ORF">RZN69_14830</name>
</gene>
<dbReference type="Gene3D" id="3.40.50.20">
    <property type="match status" value="1"/>
</dbReference>
<dbReference type="InterPro" id="IPR020559">
    <property type="entry name" value="PRibGlycinamide_synth_CS"/>
</dbReference>
<evidence type="ECO:0000256" key="6">
    <source>
        <dbReference type="ARBA" id="ARBA00022741"/>
    </source>
</evidence>
<evidence type="ECO:0000313" key="17">
    <source>
        <dbReference type="Proteomes" id="UP001304300"/>
    </source>
</evidence>
<dbReference type="SUPFAM" id="SSF56059">
    <property type="entry name" value="Glutathione synthetase ATP-binding domain-like"/>
    <property type="match status" value="1"/>
</dbReference>
<evidence type="ECO:0000256" key="2">
    <source>
        <dbReference type="ARBA" id="ARBA00001946"/>
    </source>
</evidence>
<dbReference type="RefSeq" id="WP_317831944.1">
    <property type="nucleotide sequence ID" value="NZ_CP136920.1"/>
</dbReference>
<evidence type="ECO:0000256" key="14">
    <source>
        <dbReference type="SAM" id="MobiDB-lite"/>
    </source>
</evidence>
<dbReference type="EMBL" id="CP136920">
    <property type="protein sequence ID" value="WOO39898.1"/>
    <property type="molecule type" value="Genomic_DNA"/>
</dbReference>
<dbReference type="SMART" id="SM01209">
    <property type="entry name" value="GARS_A"/>
    <property type="match status" value="1"/>
</dbReference>
<dbReference type="InterPro" id="IPR016185">
    <property type="entry name" value="PreATP-grasp_dom_sf"/>
</dbReference>
<dbReference type="InterPro" id="IPR011761">
    <property type="entry name" value="ATP-grasp"/>
</dbReference>
<dbReference type="KEGG" id="puo:RZN69_14830"/>
<dbReference type="Gene3D" id="3.30.1490.20">
    <property type="entry name" value="ATP-grasp fold, A domain"/>
    <property type="match status" value="1"/>
</dbReference>
<dbReference type="PROSITE" id="PS50975">
    <property type="entry name" value="ATP_GRASP"/>
    <property type="match status" value="1"/>
</dbReference>
<keyword evidence="17" id="KW-1185">Reference proteome</keyword>
<evidence type="ECO:0000313" key="16">
    <source>
        <dbReference type="EMBL" id="WOO39898.1"/>
    </source>
</evidence>